<reference evidence="2 3" key="1">
    <citation type="submission" date="2019-02" db="EMBL/GenBank/DDBJ databases">
        <title>Halieaceae_genomes.</title>
        <authorList>
            <person name="Li S.-H."/>
        </authorList>
    </citation>
    <scope>NUCLEOTIDE SEQUENCE [LARGE SCALE GENOMIC DNA]</scope>
    <source>
        <strain evidence="2 3">JH123</strain>
    </source>
</reference>
<dbReference type="SUPFAM" id="SSF55298">
    <property type="entry name" value="YjgF-like"/>
    <property type="match status" value="1"/>
</dbReference>
<sequence>MTIEKKLFRNGPYADLFSQGVQVGKSLHLAGQVGTDATGRAPESLVEQMQHAYQHVESVLNEFDCTMDNVVEETWFVTDMHECMSQVEALFTARQMIYGKTPEVAQTVVQVVALVDPSFKIEIKCVAITE</sequence>
<evidence type="ECO:0000313" key="2">
    <source>
        <dbReference type="EMBL" id="UZP73407.1"/>
    </source>
</evidence>
<organism evidence="2 3">
    <name type="scientific">Candidatus Paraluminiphilus aquimaris</name>
    <dbReference type="NCBI Taxonomy" id="2518994"/>
    <lineage>
        <taxon>Bacteria</taxon>
        <taxon>Pseudomonadati</taxon>
        <taxon>Pseudomonadota</taxon>
        <taxon>Gammaproteobacteria</taxon>
        <taxon>Cellvibrionales</taxon>
        <taxon>Halieaceae</taxon>
        <taxon>Candidatus Paraluminiphilus</taxon>
    </lineage>
</organism>
<proteinExistence type="inferred from homology"/>
<keyword evidence="3" id="KW-1185">Reference proteome</keyword>
<comment type="similarity">
    <text evidence="1">Belongs to the RutC family.</text>
</comment>
<accession>A0ABY6Q2M9</accession>
<dbReference type="Pfam" id="PF01042">
    <property type="entry name" value="Ribonuc_L-PSP"/>
    <property type="match status" value="1"/>
</dbReference>
<dbReference type="PANTHER" id="PTHR11803:SF58">
    <property type="entry name" value="PROTEIN HMF1-RELATED"/>
    <property type="match status" value="1"/>
</dbReference>
<dbReference type="EMBL" id="CP036501">
    <property type="protein sequence ID" value="UZP73407.1"/>
    <property type="molecule type" value="Genomic_DNA"/>
</dbReference>
<protein>
    <submittedName>
        <fullName evidence="2">RidA family protein</fullName>
    </submittedName>
</protein>
<dbReference type="PANTHER" id="PTHR11803">
    <property type="entry name" value="2-IMINOBUTANOATE/2-IMINOPROPANOATE DEAMINASE RIDA"/>
    <property type="match status" value="1"/>
</dbReference>
<evidence type="ECO:0000313" key="3">
    <source>
        <dbReference type="Proteomes" id="UP001317963"/>
    </source>
</evidence>
<gene>
    <name evidence="2" type="ORF">E0F26_01050</name>
</gene>
<dbReference type="Gene3D" id="3.30.1330.40">
    <property type="entry name" value="RutC-like"/>
    <property type="match status" value="1"/>
</dbReference>
<name>A0ABY6Q2M9_9GAMM</name>
<dbReference type="InterPro" id="IPR006175">
    <property type="entry name" value="YjgF/YER057c/UK114"/>
</dbReference>
<dbReference type="RefSeq" id="WP_279242187.1">
    <property type="nucleotide sequence ID" value="NZ_CP036501.1"/>
</dbReference>
<dbReference type="InterPro" id="IPR035959">
    <property type="entry name" value="RutC-like_sf"/>
</dbReference>
<dbReference type="Proteomes" id="UP001317963">
    <property type="component" value="Chromosome"/>
</dbReference>
<evidence type="ECO:0000256" key="1">
    <source>
        <dbReference type="ARBA" id="ARBA00010552"/>
    </source>
</evidence>